<keyword evidence="3" id="KW-0997">Cell inner membrane</keyword>
<dbReference type="Pfam" id="PF00884">
    <property type="entry name" value="Sulfatase"/>
    <property type="match status" value="1"/>
</dbReference>
<reference evidence="11 12" key="1">
    <citation type="submission" date="2018-03" db="EMBL/GenBank/DDBJ databases">
        <title>Whole genome sequencing of Histamine producing bacteria.</title>
        <authorList>
            <person name="Butler K."/>
        </authorList>
    </citation>
    <scope>NUCLEOTIDE SEQUENCE [LARGE SCALE GENOMIC DNA]</scope>
    <source>
        <strain evidence="11 12">ATCC 19614</strain>
    </source>
</reference>
<dbReference type="EMBL" id="PYOC01000001">
    <property type="protein sequence ID" value="PSV49439.1"/>
    <property type="molecule type" value="Genomic_DNA"/>
</dbReference>
<comment type="caution">
    <text evidence="11">The sequence shown here is derived from an EMBL/GenBank/DDBJ whole genome shotgun (WGS) entry which is preliminary data.</text>
</comment>
<feature type="domain" description="Phosphoethanolamine transferase N-terminal" evidence="10">
    <location>
        <begin position="53"/>
        <end position="203"/>
    </location>
</feature>
<evidence type="ECO:0000256" key="4">
    <source>
        <dbReference type="ARBA" id="ARBA00022679"/>
    </source>
</evidence>
<evidence type="ECO:0000313" key="11">
    <source>
        <dbReference type="EMBL" id="PSV49439.1"/>
    </source>
</evidence>
<dbReference type="NCBIfam" id="NF008619">
    <property type="entry name" value="PRK11598.1"/>
    <property type="match status" value="1"/>
</dbReference>
<dbReference type="GO" id="GO:0005886">
    <property type="term" value="C:plasma membrane"/>
    <property type="evidence" value="ECO:0007669"/>
    <property type="project" value="UniProtKB-SubCell"/>
</dbReference>
<name>A0A2T3LDN6_9GAMM</name>
<dbReference type="RefSeq" id="WP_107252076.1">
    <property type="nucleotide sequence ID" value="NZ_PYOC01000001.1"/>
</dbReference>
<dbReference type="InterPro" id="IPR012549">
    <property type="entry name" value="EptA-like_N"/>
</dbReference>
<feature type="domain" description="Sulfatase N-terminal" evidence="9">
    <location>
        <begin position="231"/>
        <end position="520"/>
    </location>
</feature>
<accession>A0A2T3LDN6</accession>
<dbReference type="GO" id="GO:0009244">
    <property type="term" value="P:lipopolysaccharide core region biosynthetic process"/>
    <property type="evidence" value="ECO:0007669"/>
    <property type="project" value="TreeGrafter"/>
</dbReference>
<keyword evidence="5 8" id="KW-0812">Transmembrane</keyword>
<keyword evidence="7 8" id="KW-0472">Membrane</keyword>
<dbReference type="SUPFAM" id="SSF53649">
    <property type="entry name" value="Alkaline phosphatase-like"/>
    <property type="match status" value="1"/>
</dbReference>
<dbReference type="PANTHER" id="PTHR30443">
    <property type="entry name" value="INNER MEMBRANE PROTEIN"/>
    <property type="match status" value="1"/>
</dbReference>
<keyword evidence="2" id="KW-1003">Cell membrane</keyword>
<dbReference type="CDD" id="cd16017">
    <property type="entry name" value="LptA"/>
    <property type="match status" value="1"/>
</dbReference>
<dbReference type="AlphaFoldDB" id="A0A2T3LDN6"/>
<evidence type="ECO:0000256" key="1">
    <source>
        <dbReference type="ARBA" id="ARBA00004429"/>
    </source>
</evidence>
<keyword evidence="4 11" id="KW-0808">Transferase</keyword>
<comment type="subcellular location">
    <subcellularLocation>
        <location evidence="1">Cell inner membrane</location>
        <topology evidence="1">Multi-pass membrane protein</topology>
    </subcellularLocation>
</comment>
<dbReference type="Gene3D" id="3.40.720.10">
    <property type="entry name" value="Alkaline Phosphatase, subunit A"/>
    <property type="match status" value="1"/>
</dbReference>
<protein>
    <submittedName>
        <fullName evidence="11">Phosphoethanolamine transferase EptA</fullName>
    </submittedName>
</protein>
<feature type="transmembrane region" description="Helical" evidence="8">
    <location>
        <begin position="42"/>
        <end position="65"/>
    </location>
</feature>
<dbReference type="Pfam" id="PF08019">
    <property type="entry name" value="EptA_B_N"/>
    <property type="match status" value="1"/>
</dbReference>
<evidence type="ECO:0000256" key="3">
    <source>
        <dbReference type="ARBA" id="ARBA00022519"/>
    </source>
</evidence>
<evidence type="ECO:0000256" key="6">
    <source>
        <dbReference type="ARBA" id="ARBA00022989"/>
    </source>
</evidence>
<keyword evidence="6 8" id="KW-1133">Transmembrane helix</keyword>
<sequence length="540" mass="60449">MKLRVNSIIYTLIIAVFFTLLQNLALWVHLKDLFAITPAARTGFVISIPIVVLAIMNAIFTLLVWPYVHRVIIALVIILSTFATYAMYNYGAYFNYGMIVNVFETNSGEAGSYFSVTLLLWIITLAVIPIFLLSRFRVAFQSSVFKEVAVKVVSILVSLIVIVFIAMIYYKDYASLVRNHNEIKALINPTNYLTSGFRYGKYQLVEADMPFTEIGNDATDEHNKNDKKNVLVLVVGEASRSMNYSLNGYSRQTNPQLAQQDVISFKNVSSCGTATAVSLPCMFSDMTKATYNATTARHQEGLLDVLQHSGINVLWKDNDGGCKGACDRVKHIEMSAEIDSSLCHSGSCYDGILLEQLKEYIGSLEQDSVVVLHLIGSHGPTYNDRYPDEFKVFKPTCNTSEIQGCSKEELLNTYDNSILYTDHILNSVITILKNDESSHNTAMFYLADHGESLGEEGVYLHGLPYNIAPKEQTTVPMIMWLSPQFQQDRHIDSECLSKEAEVGGYSQDNLFHSVLGMMDVKTAEYKSELDIFSTCEQSAK</sequence>
<dbReference type="InterPro" id="IPR058130">
    <property type="entry name" value="PEA_transf_C"/>
</dbReference>
<gene>
    <name evidence="11" type="ORF">C9J47_02410</name>
</gene>
<dbReference type="PANTHER" id="PTHR30443:SF0">
    <property type="entry name" value="PHOSPHOETHANOLAMINE TRANSFERASE EPTA"/>
    <property type="match status" value="1"/>
</dbReference>
<evidence type="ECO:0000256" key="7">
    <source>
        <dbReference type="ARBA" id="ARBA00023136"/>
    </source>
</evidence>
<feature type="transmembrane region" description="Helical" evidence="8">
    <location>
        <begin position="113"/>
        <end position="136"/>
    </location>
</feature>
<evidence type="ECO:0000259" key="10">
    <source>
        <dbReference type="Pfam" id="PF08019"/>
    </source>
</evidence>
<feature type="transmembrane region" description="Helical" evidence="8">
    <location>
        <begin position="148"/>
        <end position="170"/>
    </location>
</feature>
<evidence type="ECO:0000313" key="12">
    <source>
        <dbReference type="Proteomes" id="UP000241803"/>
    </source>
</evidence>
<dbReference type="NCBIfam" id="NF028537">
    <property type="entry name" value="P_eth_NH2_trans"/>
    <property type="match status" value="1"/>
</dbReference>
<dbReference type="InterPro" id="IPR000917">
    <property type="entry name" value="Sulfatase_N"/>
</dbReference>
<feature type="transmembrane region" description="Helical" evidence="8">
    <location>
        <begin position="72"/>
        <end position="93"/>
    </location>
</feature>
<dbReference type="InterPro" id="IPR017850">
    <property type="entry name" value="Alkaline_phosphatase_core_sf"/>
</dbReference>
<dbReference type="GO" id="GO:0016776">
    <property type="term" value="F:phosphotransferase activity, phosphate group as acceptor"/>
    <property type="evidence" value="ECO:0007669"/>
    <property type="project" value="TreeGrafter"/>
</dbReference>
<keyword evidence="12" id="KW-1185">Reference proteome</keyword>
<feature type="transmembrane region" description="Helical" evidence="8">
    <location>
        <begin position="7"/>
        <end position="30"/>
    </location>
</feature>
<evidence type="ECO:0000256" key="5">
    <source>
        <dbReference type="ARBA" id="ARBA00022692"/>
    </source>
</evidence>
<evidence type="ECO:0000256" key="8">
    <source>
        <dbReference type="SAM" id="Phobius"/>
    </source>
</evidence>
<proteinExistence type="predicted"/>
<dbReference type="Proteomes" id="UP000241803">
    <property type="component" value="Unassembled WGS sequence"/>
</dbReference>
<evidence type="ECO:0000259" key="9">
    <source>
        <dbReference type="Pfam" id="PF00884"/>
    </source>
</evidence>
<evidence type="ECO:0000256" key="2">
    <source>
        <dbReference type="ARBA" id="ARBA00022475"/>
    </source>
</evidence>
<organism evidence="11 12">
    <name type="scientific">Photobacterium indicum</name>
    <dbReference type="NCBI Taxonomy" id="81447"/>
    <lineage>
        <taxon>Bacteria</taxon>
        <taxon>Pseudomonadati</taxon>
        <taxon>Pseudomonadota</taxon>
        <taxon>Gammaproteobacteria</taxon>
        <taxon>Vibrionales</taxon>
        <taxon>Vibrionaceae</taxon>
        <taxon>Photobacterium</taxon>
    </lineage>
</organism>
<dbReference type="InterPro" id="IPR040423">
    <property type="entry name" value="PEA_transferase"/>
</dbReference>